<name>A0A5B7F7N9_PORTR</name>
<accession>A0A5B7F7N9</accession>
<protein>
    <submittedName>
        <fullName evidence="1">Uncharacterized protein</fullName>
    </submittedName>
</protein>
<dbReference type="EMBL" id="VSRR010005440">
    <property type="protein sequence ID" value="MPC42442.1"/>
    <property type="molecule type" value="Genomic_DNA"/>
</dbReference>
<organism evidence="1 2">
    <name type="scientific">Portunus trituberculatus</name>
    <name type="common">Swimming crab</name>
    <name type="synonym">Neptunus trituberculatus</name>
    <dbReference type="NCBI Taxonomy" id="210409"/>
    <lineage>
        <taxon>Eukaryota</taxon>
        <taxon>Metazoa</taxon>
        <taxon>Ecdysozoa</taxon>
        <taxon>Arthropoda</taxon>
        <taxon>Crustacea</taxon>
        <taxon>Multicrustacea</taxon>
        <taxon>Malacostraca</taxon>
        <taxon>Eumalacostraca</taxon>
        <taxon>Eucarida</taxon>
        <taxon>Decapoda</taxon>
        <taxon>Pleocyemata</taxon>
        <taxon>Brachyura</taxon>
        <taxon>Eubrachyura</taxon>
        <taxon>Portunoidea</taxon>
        <taxon>Portunidae</taxon>
        <taxon>Portuninae</taxon>
        <taxon>Portunus</taxon>
    </lineage>
</organism>
<evidence type="ECO:0000313" key="2">
    <source>
        <dbReference type="Proteomes" id="UP000324222"/>
    </source>
</evidence>
<sequence>MRGEGNEILREYIKPPANKTLSDVNYRVGPQLTVPVIKEDQVNPKVLTWGVWECRGISRTHLDSLLIYPVVHQQSLNIRPYIVT</sequence>
<gene>
    <name evidence="1" type="ORF">E2C01_036065</name>
</gene>
<dbReference type="Proteomes" id="UP000324222">
    <property type="component" value="Unassembled WGS sequence"/>
</dbReference>
<reference evidence="1 2" key="1">
    <citation type="submission" date="2019-05" db="EMBL/GenBank/DDBJ databases">
        <title>Another draft genome of Portunus trituberculatus and its Hox gene families provides insights of decapod evolution.</title>
        <authorList>
            <person name="Jeong J.-H."/>
            <person name="Song I."/>
            <person name="Kim S."/>
            <person name="Choi T."/>
            <person name="Kim D."/>
            <person name="Ryu S."/>
            <person name="Kim W."/>
        </authorList>
    </citation>
    <scope>NUCLEOTIDE SEQUENCE [LARGE SCALE GENOMIC DNA]</scope>
    <source>
        <tissue evidence="1">Muscle</tissue>
    </source>
</reference>
<keyword evidence="2" id="KW-1185">Reference proteome</keyword>
<evidence type="ECO:0000313" key="1">
    <source>
        <dbReference type="EMBL" id="MPC42442.1"/>
    </source>
</evidence>
<dbReference type="AlphaFoldDB" id="A0A5B7F7N9"/>
<comment type="caution">
    <text evidence="1">The sequence shown here is derived from an EMBL/GenBank/DDBJ whole genome shotgun (WGS) entry which is preliminary data.</text>
</comment>
<proteinExistence type="predicted"/>